<proteinExistence type="predicted"/>
<keyword evidence="2" id="KW-1185">Reference proteome</keyword>
<protein>
    <submittedName>
        <fullName evidence="1">Uncharacterized protein</fullName>
    </submittedName>
</protein>
<evidence type="ECO:0000313" key="2">
    <source>
        <dbReference type="Proteomes" id="UP000241462"/>
    </source>
</evidence>
<dbReference type="AlphaFoldDB" id="A0A2T3A2W5"/>
<name>A0A2T3A2W5_9PEZI</name>
<accession>A0A2T3A2W5</accession>
<organism evidence="1 2">
    <name type="scientific">Coniella lustricola</name>
    <dbReference type="NCBI Taxonomy" id="2025994"/>
    <lineage>
        <taxon>Eukaryota</taxon>
        <taxon>Fungi</taxon>
        <taxon>Dikarya</taxon>
        <taxon>Ascomycota</taxon>
        <taxon>Pezizomycotina</taxon>
        <taxon>Sordariomycetes</taxon>
        <taxon>Sordariomycetidae</taxon>
        <taxon>Diaporthales</taxon>
        <taxon>Schizoparmaceae</taxon>
        <taxon>Coniella</taxon>
    </lineage>
</organism>
<dbReference type="EMBL" id="KZ678493">
    <property type="protein sequence ID" value="PSR81812.1"/>
    <property type="molecule type" value="Genomic_DNA"/>
</dbReference>
<dbReference type="Proteomes" id="UP000241462">
    <property type="component" value="Unassembled WGS sequence"/>
</dbReference>
<sequence length="155" mass="17286">MTGSKNLSRNTSQMTSSFWVSMLKASELLCKNSLSWCTSVESVPNVLYIPQSELVRSILILQVQPLPFLPTGLLNHELSSQCSPPAKFQISFLVLPWLLDRIRADLLGRLSDLVRSLWGRDESLIALAEEPSFCRFDGGYTSLVTLPFASMDLCC</sequence>
<gene>
    <name evidence="1" type="ORF">BD289DRAFT_438580</name>
</gene>
<dbReference type="InParanoid" id="A0A2T3A2W5"/>
<reference evidence="1 2" key="1">
    <citation type="journal article" date="2018" name="Mycol. Prog.">
        <title>Coniella lustricola, a new species from submerged detritus.</title>
        <authorList>
            <person name="Raudabaugh D.B."/>
            <person name="Iturriaga T."/>
            <person name="Carver A."/>
            <person name="Mondo S."/>
            <person name="Pangilinan J."/>
            <person name="Lipzen A."/>
            <person name="He G."/>
            <person name="Amirebrahimi M."/>
            <person name="Grigoriev I.V."/>
            <person name="Miller A.N."/>
        </authorList>
    </citation>
    <scope>NUCLEOTIDE SEQUENCE [LARGE SCALE GENOMIC DNA]</scope>
    <source>
        <strain evidence="1 2">B22-T-1</strain>
    </source>
</reference>
<evidence type="ECO:0000313" key="1">
    <source>
        <dbReference type="EMBL" id="PSR81812.1"/>
    </source>
</evidence>